<gene>
    <name evidence="1" type="primary">tagF</name>
    <name evidence="1" type="ORF">TPR58_19980</name>
</gene>
<organism evidence="1 2">
    <name type="scientific">Sphingomonas rustica</name>
    <dbReference type="NCBI Taxonomy" id="3103142"/>
    <lineage>
        <taxon>Bacteria</taxon>
        <taxon>Pseudomonadati</taxon>
        <taxon>Pseudomonadota</taxon>
        <taxon>Alphaproteobacteria</taxon>
        <taxon>Sphingomonadales</taxon>
        <taxon>Sphingomonadaceae</taxon>
        <taxon>Sphingomonas</taxon>
    </lineage>
</organism>
<keyword evidence="2" id="KW-1185">Reference proteome</keyword>
<dbReference type="InterPro" id="IPR017748">
    <property type="entry name" value="TagF"/>
</dbReference>
<protein>
    <submittedName>
        <fullName evidence="1">Type VI secretion system-associated protein TagF</fullName>
    </submittedName>
</protein>
<evidence type="ECO:0000313" key="1">
    <source>
        <dbReference type="EMBL" id="MEN3749465.1"/>
    </source>
</evidence>
<dbReference type="InterPro" id="IPR038225">
    <property type="entry name" value="TagF_sf"/>
</dbReference>
<reference evidence="1 2" key="1">
    <citation type="submission" date="2024-05" db="EMBL/GenBank/DDBJ databases">
        <title>Sphingomonas sp. HF-S3 16S ribosomal RNA gene Genome sequencing and assembly.</title>
        <authorList>
            <person name="Lee H."/>
        </authorList>
    </citation>
    <scope>NUCLEOTIDE SEQUENCE [LARGE SCALE GENOMIC DNA]</scope>
    <source>
        <strain evidence="1 2">HF-S3</strain>
    </source>
</reference>
<proteinExistence type="predicted"/>
<accession>A0ABV0BD44</accession>
<comment type="caution">
    <text evidence="1">The sequence shown here is derived from an EMBL/GenBank/DDBJ whole genome shotgun (WGS) entry which is preliminary data.</text>
</comment>
<dbReference type="Pfam" id="PF09867">
    <property type="entry name" value="TagF_N"/>
    <property type="match status" value="1"/>
</dbReference>
<dbReference type="NCBIfam" id="TIGR03373">
    <property type="entry name" value="VI_minor_4"/>
    <property type="match status" value="1"/>
</dbReference>
<sequence>MSVGAVSAVRLFGKLPSHGDFVVRGMAMQDRDALDAWLSDSIADARETLGDRFEPLYDSAPPWRFAVAGEVGWLAGALVPSMDRPGRRFPVWLALDGVELEAAGAAAVACEELLYRAFAEAWDADRVVAEAAALTPTEGEPAPERASWWTGGGIDFPPSTILGERPRHLFRAMLASEEQA</sequence>
<name>A0ABV0BD44_9SPHN</name>
<dbReference type="Proteomes" id="UP001427805">
    <property type="component" value="Unassembled WGS sequence"/>
</dbReference>
<dbReference type="EMBL" id="JBDIZK010000014">
    <property type="protein sequence ID" value="MEN3749465.1"/>
    <property type="molecule type" value="Genomic_DNA"/>
</dbReference>
<dbReference type="Gene3D" id="3.40.1730.10">
    <property type="entry name" value="pa0076 domain"/>
    <property type="match status" value="1"/>
</dbReference>
<evidence type="ECO:0000313" key="2">
    <source>
        <dbReference type="Proteomes" id="UP001427805"/>
    </source>
</evidence>
<dbReference type="RefSeq" id="WP_346248512.1">
    <property type="nucleotide sequence ID" value="NZ_JBDIZK010000014.1"/>
</dbReference>